<feature type="transmembrane region" description="Helical" evidence="2">
    <location>
        <begin position="112"/>
        <end position="144"/>
    </location>
</feature>
<evidence type="ECO:0000313" key="4">
    <source>
        <dbReference type="EMBL" id="SFT06461.1"/>
    </source>
</evidence>
<dbReference type="PANTHER" id="PTHR30487">
    <property type="entry name" value="TYPE 4 PREPILIN-LIKE PROTEINS LEADER PEPTIDE-PROCESSING ENZYME"/>
    <property type="match status" value="1"/>
</dbReference>
<evidence type="ECO:0000256" key="2">
    <source>
        <dbReference type="SAM" id="Phobius"/>
    </source>
</evidence>
<dbReference type="GO" id="GO:0006465">
    <property type="term" value="P:signal peptide processing"/>
    <property type="evidence" value="ECO:0007669"/>
    <property type="project" value="TreeGrafter"/>
</dbReference>
<keyword evidence="5" id="KW-1185">Reference proteome</keyword>
<name>A0A1I6UYD5_9PSEU</name>
<dbReference type="AlphaFoldDB" id="A0A1I6UYD5"/>
<evidence type="ECO:0000313" key="5">
    <source>
        <dbReference type="Proteomes" id="UP000198852"/>
    </source>
</evidence>
<dbReference type="EMBL" id="FOZX01000014">
    <property type="protein sequence ID" value="SFT06461.1"/>
    <property type="molecule type" value="Genomic_DNA"/>
</dbReference>
<dbReference type="Gene3D" id="1.20.120.1220">
    <property type="match status" value="1"/>
</dbReference>
<evidence type="ECO:0000259" key="3">
    <source>
        <dbReference type="Pfam" id="PF01478"/>
    </source>
</evidence>
<reference evidence="5" key="1">
    <citation type="submission" date="2016-10" db="EMBL/GenBank/DDBJ databases">
        <authorList>
            <person name="Varghese N."/>
            <person name="Submissions S."/>
        </authorList>
    </citation>
    <scope>NUCLEOTIDE SEQUENCE [LARGE SCALE GENOMIC DNA]</scope>
    <source>
        <strain evidence="5">DSM 44771</strain>
    </source>
</reference>
<feature type="transmembrane region" description="Helical" evidence="2">
    <location>
        <begin position="26"/>
        <end position="44"/>
    </location>
</feature>
<accession>A0A1I6UYD5</accession>
<keyword evidence="2" id="KW-0472">Membrane</keyword>
<protein>
    <submittedName>
        <fullName evidence="4">Leader peptidase (Prepilin peptidase) / N-methyltransferase</fullName>
    </submittedName>
</protein>
<keyword evidence="4" id="KW-0808">Transferase</keyword>
<dbReference type="InterPro" id="IPR050882">
    <property type="entry name" value="Prepilin_peptidase/N-MTase"/>
</dbReference>
<dbReference type="InterPro" id="IPR000045">
    <property type="entry name" value="Prepilin_IV_endopep_pep"/>
</dbReference>
<dbReference type="GO" id="GO:0008168">
    <property type="term" value="F:methyltransferase activity"/>
    <property type="evidence" value="ECO:0007669"/>
    <property type="project" value="UniProtKB-KW"/>
</dbReference>
<organism evidence="4 5">
    <name type="scientific">Saccharopolyspora flava</name>
    <dbReference type="NCBI Taxonomy" id="95161"/>
    <lineage>
        <taxon>Bacteria</taxon>
        <taxon>Bacillati</taxon>
        <taxon>Actinomycetota</taxon>
        <taxon>Actinomycetes</taxon>
        <taxon>Pseudonocardiales</taxon>
        <taxon>Pseudonocardiaceae</taxon>
        <taxon>Saccharopolyspora</taxon>
    </lineage>
</organism>
<dbReference type="GO" id="GO:0004190">
    <property type="term" value="F:aspartic-type endopeptidase activity"/>
    <property type="evidence" value="ECO:0007669"/>
    <property type="project" value="InterPro"/>
</dbReference>
<dbReference type="STRING" id="95161.SAMN05660874_05383"/>
<sequence>MLVRAGWCEAAVACAWAVTALREPPWWWMPLSLLVGWGAVLLGACDLRVRRLPDVLTLPAYPAVAVLVGLAAAHRPGVVLGSVAGLALFGGTYLLVRLVVPAAMGGGDVKLAGALGMAVGAVSVQSAVAVMVAAAVLTLVAALARRTRAVPHGPAMLLPSWLVTLSGP</sequence>
<proteinExistence type="inferred from homology"/>
<feature type="transmembrane region" description="Helical" evidence="2">
    <location>
        <begin position="79"/>
        <end position="100"/>
    </location>
</feature>
<feature type="transmembrane region" description="Helical" evidence="2">
    <location>
        <begin position="56"/>
        <end position="73"/>
    </location>
</feature>
<comment type="similarity">
    <text evidence="1">Belongs to the peptidase A24 family.</text>
</comment>
<dbReference type="PANTHER" id="PTHR30487:SF0">
    <property type="entry name" value="PREPILIN LEADER PEPTIDASE_N-METHYLTRANSFERASE-RELATED"/>
    <property type="match status" value="1"/>
</dbReference>
<keyword evidence="2" id="KW-0812">Transmembrane</keyword>
<dbReference type="Pfam" id="PF01478">
    <property type="entry name" value="Peptidase_A24"/>
    <property type="match status" value="1"/>
</dbReference>
<dbReference type="GO" id="GO:0032259">
    <property type="term" value="P:methylation"/>
    <property type="evidence" value="ECO:0007669"/>
    <property type="project" value="UniProtKB-KW"/>
</dbReference>
<evidence type="ECO:0000256" key="1">
    <source>
        <dbReference type="ARBA" id="ARBA00005801"/>
    </source>
</evidence>
<dbReference type="Proteomes" id="UP000198852">
    <property type="component" value="Unassembled WGS sequence"/>
</dbReference>
<keyword evidence="4" id="KW-0489">Methyltransferase</keyword>
<feature type="domain" description="Prepilin type IV endopeptidase peptidase" evidence="3">
    <location>
        <begin position="34"/>
        <end position="142"/>
    </location>
</feature>
<keyword evidence="2" id="KW-1133">Transmembrane helix</keyword>
<gene>
    <name evidence="4" type="ORF">SAMN05660874_05383</name>
</gene>
<dbReference type="GO" id="GO:0005886">
    <property type="term" value="C:plasma membrane"/>
    <property type="evidence" value="ECO:0007669"/>
    <property type="project" value="TreeGrafter"/>
</dbReference>